<dbReference type="KEGG" id="hsc:HVS_02610"/>
<evidence type="ECO:0000313" key="4">
    <source>
        <dbReference type="EMBL" id="PQQ68290.1"/>
    </source>
</evidence>
<dbReference type="OrthoDB" id="9788327at2"/>
<dbReference type="SMART" id="SM00460">
    <property type="entry name" value="TGc"/>
    <property type="match status" value="1"/>
</dbReference>
<keyword evidence="1" id="KW-0732">Signal</keyword>
<evidence type="ECO:0000256" key="1">
    <source>
        <dbReference type="SAM" id="SignalP"/>
    </source>
</evidence>
<dbReference type="EMBL" id="NEMB01000003">
    <property type="protein sequence ID" value="PQQ68290.1"/>
    <property type="molecule type" value="Genomic_DNA"/>
</dbReference>
<name>A0A2K9DY70_9FIRM</name>
<dbReference type="InterPro" id="IPR052557">
    <property type="entry name" value="CAP/Cytokinesis_protein"/>
</dbReference>
<accession>A0A2K9DY70</accession>
<reference evidence="4 6" key="2">
    <citation type="journal article" date="2018" name="Syst. Appl. Microbiol.">
        <title>Characterization and high-quality draft genome sequence of Herbivorax saccincola A7, an anaerobic, alkaliphilic, thermophilic, cellulolytic, and xylanolytic bacterium.</title>
        <authorList>
            <person name="Aikawa S."/>
            <person name="Baramee S."/>
            <person name="Sermsathanaswadi J."/>
            <person name="Thianheng P."/>
            <person name="Tachaapaikoon C."/>
            <person name="Shikata A."/>
            <person name="Waeonukul R."/>
            <person name="Pason P."/>
            <person name="Ratanakhanokchai K."/>
            <person name="Kosugi A."/>
        </authorList>
    </citation>
    <scope>NUCLEOTIDE SEQUENCE [LARGE SCALE GENOMIC DNA]</scope>
    <source>
        <strain evidence="4 6">A7</strain>
    </source>
</reference>
<organism evidence="3 5">
    <name type="scientific">Acetivibrio saccincola</name>
    <dbReference type="NCBI Taxonomy" id="1677857"/>
    <lineage>
        <taxon>Bacteria</taxon>
        <taxon>Bacillati</taxon>
        <taxon>Bacillota</taxon>
        <taxon>Clostridia</taxon>
        <taxon>Eubacteriales</taxon>
        <taxon>Oscillospiraceae</taxon>
        <taxon>Acetivibrio</taxon>
    </lineage>
</organism>
<dbReference type="AlphaFoldDB" id="A0A2K9DY70"/>
<protein>
    <submittedName>
        <fullName evidence="3 4">Transglutaminase</fullName>
    </submittedName>
</protein>
<gene>
    <name evidence="4" type="ORF">B9R14_07220</name>
    <name evidence="3" type="ORF">HVS_02610</name>
</gene>
<dbReference type="PANTHER" id="PTHR46333:SF2">
    <property type="entry name" value="CYTOKINESIS PROTEIN 3"/>
    <property type="match status" value="1"/>
</dbReference>
<dbReference type="Proteomes" id="UP000239720">
    <property type="component" value="Unassembled WGS sequence"/>
</dbReference>
<dbReference type="InterPro" id="IPR038765">
    <property type="entry name" value="Papain-like_cys_pep_sf"/>
</dbReference>
<dbReference type="PANTHER" id="PTHR46333">
    <property type="entry name" value="CYTOKINESIS PROTEIN 3"/>
    <property type="match status" value="1"/>
</dbReference>
<dbReference type="GO" id="GO:0005737">
    <property type="term" value="C:cytoplasm"/>
    <property type="evidence" value="ECO:0007669"/>
    <property type="project" value="TreeGrafter"/>
</dbReference>
<dbReference type="Gene3D" id="3.10.620.30">
    <property type="match status" value="1"/>
</dbReference>
<evidence type="ECO:0000313" key="3">
    <source>
        <dbReference type="EMBL" id="AUG56477.1"/>
    </source>
</evidence>
<evidence type="ECO:0000313" key="5">
    <source>
        <dbReference type="Proteomes" id="UP000233534"/>
    </source>
</evidence>
<dbReference type="SUPFAM" id="SSF54001">
    <property type="entry name" value="Cysteine proteinases"/>
    <property type="match status" value="1"/>
</dbReference>
<reference evidence="3 5" key="1">
    <citation type="submission" date="2017-12" db="EMBL/GenBank/DDBJ databases">
        <title>Complete genome sequence of Herbivorax saccincola GGR1, a novel Cellulosome-producing hydrolytic bacterium in a thermophilic biogas plant, established by Illumina and Nanopore MinION sequencing.</title>
        <authorList>
            <person name="Pechtl A."/>
            <person name="Ruckert C."/>
            <person name="Koeck D.E."/>
            <person name="Maus I."/>
            <person name="Winkler A."/>
            <person name="Kalinowski J."/>
            <person name="Puhler A."/>
            <person name="Schwarz W.W."/>
            <person name="Zverlov V.V."/>
            <person name="Schluter A."/>
            <person name="Liebl W."/>
        </authorList>
    </citation>
    <scope>NUCLEOTIDE SEQUENCE [LARGE SCALE GENOMIC DNA]</scope>
    <source>
        <strain evidence="3">GGR1</strain>
        <strain evidence="5">SR1</strain>
    </source>
</reference>
<evidence type="ECO:0000259" key="2">
    <source>
        <dbReference type="SMART" id="SM00460"/>
    </source>
</evidence>
<keyword evidence="5" id="KW-1185">Reference proteome</keyword>
<feature type="signal peptide" evidence="1">
    <location>
        <begin position="1"/>
        <end position="24"/>
    </location>
</feature>
<sequence>MRKSLKLITMLCIVVTMFVNVSFATSTSTNTTYTPGFMRINKVTLQNIPPKVEGKVTLTGTTENAKIKILVVKDEIQRWYDVKLENGAFQEEIWLIDGTGNYTVSVLVHVVDRKYRYGPTVKVENLTEVNRFTVPTLHVESNHEEIIQLANELTKNVKSDLEKARRIHNWVSSNITYDYEKYYRQLEKNFDNEYGALHAYRTRTGVCYDYSNLVAALGRAAGLQVKVIKGNYTAPGRNELHAWNEIYISEEDRWITLDSTFAASSVTRDYFDNSADFIYHEKLDVY</sequence>
<dbReference type="EMBL" id="CP025197">
    <property type="protein sequence ID" value="AUG56477.1"/>
    <property type="molecule type" value="Genomic_DNA"/>
</dbReference>
<dbReference type="InterPro" id="IPR002931">
    <property type="entry name" value="Transglutaminase-like"/>
</dbReference>
<dbReference type="Proteomes" id="UP000233534">
    <property type="component" value="Chromosome"/>
</dbReference>
<feature type="chain" id="PRO_5033312608" evidence="1">
    <location>
        <begin position="25"/>
        <end position="286"/>
    </location>
</feature>
<dbReference type="RefSeq" id="WP_101304035.1">
    <property type="nucleotide sequence ID" value="NZ_CP025197.1"/>
</dbReference>
<feature type="domain" description="Transglutaminase-like" evidence="2">
    <location>
        <begin position="199"/>
        <end position="261"/>
    </location>
</feature>
<dbReference type="Pfam" id="PF01841">
    <property type="entry name" value="Transglut_core"/>
    <property type="match status" value="1"/>
</dbReference>
<proteinExistence type="predicted"/>
<evidence type="ECO:0000313" key="6">
    <source>
        <dbReference type="Proteomes" id="UP000239720"/>
    </source>
</evidence>